<gene>
    <name evidence="2" type="ORF">BMIN_0921</name>
</gene>
<name>A0A087BSC5_9BIFI</name>
<feature type="transmembrane region" description="Helical" evidence="1">
    <location>
        <begin position="113"/>
        <end position="138"/>
    </location>
</feature>
<reference evidence="2 3" key="1">
    <citation type="submission" date="2014-03" db="EMBL/GenBank/DDBJ databases">
        <title>Genomics of Bifidobacteria.</title>
        <authorList>
            <person name="Ventura M."/>
            <person name="Milani C."/>
            <person name="Lugli G.A."/>
        </authorList>
    </citation>
    <scope>NUCLEOTIDE SEQUENCE [LARGE SCALE GENOMIC DNA]</scope>
    <source>
        <strain evidence="2 3">LMG 11592</strain>
    </source>
</reference>
<keyword evidence="1" id="KW-0472">Membrane</keyword>
<dbReference type="Proteomes" id="UP000029014">
    <property type="component" value="Unassembled WGS sequence"/>
</dbReference>
<accession>A0A087BSC5</accession>
<keyword evidence="1" id="KW-0812">Transmembrane</keyword>
<organism evidence="2 3">
    <name type="scientific">Bifidobacterium minimum</name>
    <dbReference type="NCBI Taxonomy" id="1693"/>
    <lineage>
        <taxon>Bacteria</taxon>
        <taxon>Bacillati</taxon>
        <taxon>Actinomycetota</taxon>
        <taxon>Actinomycetes</taxon>
        <taxon>Bifidobacteriales</taxon>
        <taxon>Bifidobacteriaceae</taxon>
        <taxon>Bifidobacterium</taxon>
    </lineage>
</organism>
<keyword evidence="2" id="KW-0012">Acyltransferase</keyword>
<evidence type="ECO:0000313" key="3">
    <source>
        <dbReference type="Proteomes" id="UP000029014"/>
    </source>
</evidence>
<dbReference type="STRING" id="1693.BMIN_0921"/>
<proteinExistence type="predicted"/>
<sequence>MAVGLVCRQALLSVTRPRAASMAIPLIALYVVVAVSAVHFTVPEGMLWVVRMIAAISGAVGFTMLCIVVGEQPVLARVGRDSLVFYAVNALSLNVGKLVIFKLLDIDAVHWGYVGQLAMGLATTAFAMLVMLLIDLVVQRYFWWSIGKDRPMSVSRTGTAE</sequence>
<keyword evidence="3" id="KW-1185">Reference proteome</keyword>
<feature type="transmembrane region" description="Helical" evidence="1">
    <location>
        <begin position="20"/>
        <end position="42"/>
    </location>
</feature>
<dbReference type="EMBL" id="JGZD01000005">
    <property type="protein sequence ID" value="KFI73925.1"/>
    <property type="molecule type" value="Genomic_DNA"/>
</dbReference>
<keyword evidence="2" id="KW-0808">Transferase</keyword>
<evidence type="ECO:0000256" key="1">
    <source>
        <dbReference type="SAM" id="Phobius"/>
    </source>
</evidence>
<evidence type="ECO:0000313" key="2">
    <source>
        <dbReference type="EMBL" id="KFI73925.1"/>
    </source>
</evidence>
<protein>
    <submittedName>
        <fullName evidence="2">Acyltransferase</fullName>
    </submittedName>
</protein>
<feature type="transmembrane region" description="Helical" evidence="1">
    <location>
        <begin position="48"/>
        <end position="70"/>
    </location>
</feature>
<keyword evidence="1" id="KW-1133">Transmembrane helix</keyword>
<feature type="transmembrane region" description="Helical" evidence="1">
    <location>
        <begin position="82"/>
        <end position="101"/>
    </location>
</feature>
<comment type="caution">
    <text evidence="2">The sequence shown here is derived from an EMBL/GenBank/DDBJ whole genome shotgun (WGS) entry which is preliminary data.</text>
</comment>
<dbReference type="AlphaFoldDB" id="A0A087BSC5"/>
<dbReference type="GO" id="GO:0016746">
    <property type="term" value="F:acyltransferase activity"/>
    <property type="evidence" value="ECO:0007669"/>
    <property type="project" value="UniProtKB-KW"/>
</dbReference>